<reference evidence="11 12" key="1">
    <citation type="submission" date="2018-05" db="EMBL/GenBank/DDBJ databases">
        <authorList>
            <person name="Datahose"/>
        </authorList>
    </citation>
    <scope>NUCLEOTIDE SEQUENCE</scope>
</reference>
<keyword evidence="7" id="KW-0325">Glycoprotein</keyword>
<evidence type="ECO:0000256" key="3">
    <source>
        <dbReference type="ARBA" id="ARBA00022729"/>
    </source>
</evidence>
<keyword evidence="2" id="KW-1003">Cell membrane</keyword>
<evidence type="ECO:0000313" key="12">
    <source>
        <dbReference type="Proteomes" id="UP000265100"/>
    </source>
</evidence>
<evidence type="ECO:0000256" key="7">
    <source>
        <dbReference type="ARBA" id="ARBA00023180"/>
    </source>
</evidence>
<accession>A0A3P8QCH9</accession>
<dbReference type="InterPro" id="IPR036179">
    <property type="entry name" value="Ig-like_dom_sf"/>
</dbReference>
<evidence type="ECO:0000256" key="6">
    <source>
        <dbReference type="ARBA" id="ARBA00023157"/>
    </source>
</evidence>
<organism evidence="11 12">
    <name type="scientific">Astatotilapia calliptera</name>
    <name type="common">Eastern happy</name>
    <name type="synonym">Chromis callipterus</name>
    <dbReference type="NCBI Taxonomy" id="8154"/>
    <lineage>
        <taxon>Eukaryota</taxon>
        <taxon>Metazoa</taxon>
        <taxon>Chordata</taxon>
        <taxon>Craniata</taxon>
        <taxon>Vertebrata</taxon>
        <taxon>Euteleostomi</taxon>
        <taxon>Actinopterygii</taxon>
        <taxon>Neopterygii</taxon>
        <taxon>Teleostei</taxon>
        <taxon>Neoteleostei</taxon>
        <taxon>Acanthomorphata</taxon>
        <taxon>Ovalentaria</taxon>
        <taxon>Cichlomorphae</taxon>
        <taxon>Cichliformes</taxon>
        <taxon>Cichlidae</taxon>
        <taxon>African cichlids</taxon>
        <taxon>Pseudocrenilabrinae</taxon>
        <taxon>Haplochromini</taxon>
        <taxon>Astatotilapia</taxon>
    </lineage>
</organism>
<reference evidence="11" key="3">
    <citation type="submission" date="2025-08" db="UniProtKB">
        <authorList>
            <consortium name="Ensembl"/>
        </authorList>
    </citation>
    <scope>IDENTIFICATION</scope>
</reference>
<dbReference type="GO" id="GO:0009617">
    <property type="term" value="P:response to bacterium"/>
    <property type="evidence" value="ECO:0007669"/>
    <property type="project" value="TreeGrafter"/>
</dbReference>
<keyword evidence="4" id="KW-0391">Immunity</keyword>
<feature type="transmembrane region" description="Helical" evidence="8">
    <location>
        <begin position="134"/>
        <end position="157"/>
    </location>
</feature>
<evidence type="ECO:0000256" key="5">
    <source>
        <dbReference type="ARBA" id="ARBA00023136"/>
    </source>
</evidence>
<protein>
    <recommendedName>
        <fullName evidence="13">Ig-like domain-containing protein</fullName>
    </recommendedName>
</protein>
<proteinExistence type="predicted"/>
<dbReference type="InterPro" id="IPR052051">
    <property type="entry name" value="TCR_complex_component"/>
</dbReference>
<keyword evidence="3" id="KW-0732">Signal</keyword>
<sequence>MYFYFSLRKRSAQNGALLYANLGDNVTFHCSFASRAKYLSWYKQVIGESPRVISSFYKHLLNSNSFHPGFKNNQRISVDSGEDFYRLNIFNVQDSDSAMYYCGQTSISVTKFDDGTFLVLRGNVRNICVKTETYYSFFHPLIFLFCLLYVAFYVFAVKQDKAVPVLVKTVVAALVVSVIFNVIFCGTLCKIVQRKKCPSKGNYCLS</sequence>
<dbReference type="Proteomes" id="UP000265100">
    <property type="component" value="Chromosome 3"/>
</dbReference>
<dbReference type="InterPro" id="IPR003599">
    <property type="entry name" value="Ig_sub"/>
</dbReference>
<evidence type="ECO:0000256" key="4">
    <source>
        <dbReference type="ARBA" id="ARBA00022859"/>
    </source>
</evidence>
<dbReference type="AlphaFoldDB" id="A0A3P8QCH9"/>
<keyword evidence="5 8" id="KW-0472">Membrane</keyword>
<evidence type="ECO:0008006" key="13">
    <source>
        <dbReference type="Google" id="ProtNLM"/>
    </source>
</evidence>
<dbReference type="PANTHER" id="PTHR19433:SF127">
    <property type="entry name" value="NITR9"/>
    <property type="match status" value="1"/>
</dbReference>
<dbReference type="SMART" id="SM00406">
    <property type="entry name" value="IGv"/>
    <property type="match status" value="1"/>
</dbReference>
<keyword evidence="8" id="KW-1133">Transmembrane helix</keyword>
<evidence type="ECO:0000256" key="8">
    <source>
        <dbReference type="SAM" id="Phobius"/>
    </source>
</evidence>
<dbReference type="SUPFAM" id="SSF48726">
    <property type="entry name" value="Immunoglobulin"/>
    <property type="match status" value="1"/>
</dbReference>
<feature type="domain" description="Immunoglobulin" evidence="10">
    <location>
        <begin position="15"/>
        <end position="121"/>
    </location>
</feature>
<reference evidence="12" key="2">
    <citation type="submission" date="2023-03" db="EMBL/GenBank/DDBJ databases">
        <authorList>
            <consortium name="Wellcome Sanger Institute Data Sharing"/>
        </authorList>
    </citation>
    <scope>NUCLEOTIDE SEQUENCE [LARGE SCALE GENOMIC DNA]</scope>
</reference>
<name>A0A3P8QCH9_ASTCA</name>
<evidence type="ECO:0000313" key="11">
    <source>
        <dbReference type="Ensembl" id="ENSACLP00000026644.2"/>
    </source>
</evidence>
<keyword evidence="8" id="KW-0812">Transmembrane</keyword>
<keyword evidence="6" id="KW-1015">Disulfide bond</keyword>
<dbReference type="Gene3D" id="2.60.40.10">
    <property type="entry name" value="Immunoglobulins"/>
    <property type="match status" value="1"/>
</dbReference>
<feature type="transmembrane region" description="Helical" evidence="8">
    <location>
        <begin position="169"/>
        <end position="192"/>
    </location>
</feature>
<dbReference type="SMART" id="SM00409">
    <property type="entry name" value="IG"/>
    <property type="match status" value="1"/>
</dbReference>
<evidence type="ECO:0000256" key="1">
    <source>
        <dbReference type="ARBA" id="ARBA00004236"/>
    </source>
</evidence>
<evidence type="ECO:0000259" key="10">
    <source>
        <dbReference type="SMART" id="SM00409"/>
    </source>
</evidence>
<dbReference type="CDD" id="cd00099">
    <property type="entry name" value="IgV"/>
    <property type="match status" value="1"/>
</dbReference>
<dbReference type="STRING" id="8154.ENSACLP00000026644"/>
<dbReference type="InterPro" id="IPR013106">
    <property type="entry name" value="Ig_V-set"/>
</dbReference>
<dbReference type="InterPro" id="IPR013783">
    <property type="entry name" value="Ig-like_fold"/>
</dbReference>
<dbReference type="Pfam" id="PF07686">
    <property type="entry name" value="V-set"/>
    <property type="match status" value="1"/>
</dbReference>
<keyword evidence="12" id="KW-1185">Reference proteome</keyword>
<dbReference type="GO" id="GO:0002376">
    <property type="term" value="P:immune system process"/>
    <property type="evidence" value="ECO:0007669"/>
    <property type="project" value="UniProtKB-KW"/>
</dbReference>
<evidence type="ECO:0000259" key="9">
    <source>
        <dbReference type="SMART" id="SM00406"/>
    </source>
</evidence>
<evidence type="ECO:0000256" key="2">
    <source>
        <dbReference type="ARBA" id="ARBA00022475"/>
    </source>
</evidence>
<dbReference type="GeneTree" id="ENSGT00950000182968"/>
<dbReference type="PANTHER" id="PTHR19433">
    <property type="entry name" value="T-CELL RECEPTOR ALPHA CHAIN V REGION-RELATED"/>
    <property type="match status" value="1"/>
</dbReference>
<dbReference type="OMA" id="RAKYLSW"/>
<comment type="subcellular location">
    <subcellularLocation>
        <location evidence="1">Cell membrane</location>
    </subcellularLocation>
</comment>
<dbReference type="GO" id="GO:0005886">
    <property type="term" value="C:plasma membrane"/>
    <property type="evidence" value="ECO:0007669"/>
    <property type="project" value="UniProtKB-SubCell"/>
</dbReference>
<dbReference type="Ensembl" id="ENSACLT00000027270.2">
    <property type="protein sequence ID" value="ENSACLP00000026644.2"/>
    <property type="gene ID" value="ENSACLG00000018126.2"/>
</dbReference>
<feature type="domain" description="Immunoglobulin V-set" evidence="9">
    <location>
        <begin position="25"/>
        <end position="104"/>
    </location>
</feature>
<reference evidence="11" key="4">
    <citation type="submission" date="2025-09" db="UniProtKB">
        <authorList>
            <consortium name="Ensembl"/>
        </authorList>
    </citation>
    <scope>IDENTIFICATION</scope>
</reference>